<dbReference type="Pfam" id="PF14559">
    <property type="entry name" value="TPR_19"/>
    <property type="match status" value="1"/>
</dbReference>
<dbReference type="Proteomes" id="UP000183107">
    <property type="component" value="Unassembled WGS sequence"/>
</dbReference>
<dbReference type="InterPro" id="IPR032710">
    <property type="entry name" value="NTF2-like_dom_sf"/>
</dbReference>
<proteinExistence type="predicted"/>
<dbReference type="PANTHER" id="PTHR44366">
    <property type="entry name" value="UDP-N-ACETYLGLUCOSAMINE--PEPTIDE N-ACETYLGLUCOSAMINYLTRANSFERASE 110 KDA SUBUNIT"/>
    <property type="match status" value="1"/>
</dbReference>
<dbReference type="GO" id="GO:0097363">
    <property type="term" value="F:protein O-acetylglucosaminyltransferase activity"/>
    <property type="evidence" value="ECO:0007669"/>
    <property type="project" value="TreeGrafter"/>
</dbReference>
<feature type="region of interest" description="Disordered" evidence="2">
    <location>
        <begin position="181"/>
        <end position="225"/>
    </location>
</feature>
<dbReference type="SUPFAM" id="SSF48452">
    <property type="entry name" value="TPR-like"/>
    <property type="match status" value="1"/>
</dbReference>
<keyword evidence="6" id="KW-1185">Reference proteome</keyword>
<feature type="signal peptide" evidence="3">
    <location>
        <begin position="1"/>
        <end position="28"/>
    </location>
</feature>
<dbReference type="Gene3D" id="1.25.40.10">
    <property type="entry name" value="Tetratricopeptide repeat domain"/>
    <property type="match status" value="1"/>
</dbReference>
<feature type="domain" description="Cds6 C-terminal" evidence="4">
    <location>
        <begin position="247"/>
        <end position="351"/>
    </location>
</feature>
<dbReference type="InterPro" id="IPR011990">
    <property type="entry name" value="TPR-like_helical_dom_sf"/>
</dbReference>
<dbReference type="InterPro" id="IPR019734">
    <property type="entry name" value="TPR_rpt"/>
</dbReference>
<protein>
    <submittedName>
        <fullName evidence="5">Tetratricopeptide repeat-containing protein</fullName>
    </submittedName>
</protein>
<evidence type="ECO:0000259" key="4">
    <source>
        <dbReference type="Pfam" id="PF24125"/>
    </source>
</evidence>
<gene>
    <name evidence="5" type="ORF">SAMN05216386_2315</name>
</gene>
<organism evidence="5 6">
    <name type="scientific">Nitrosospira briensis</name>
    <dbReference type="NCBI Taxonomy" id="35799"/>
    <lineage>
        <taxon>Bacteria</taxon>
        <taxon>Pseudomonadati</taxon>
        <taxon>Pseudomonadota</taxon>
        <taxon>Betaproteobacteria</taxon>
        <taxon>Nitrosomonadales</taxon>
        <taxon>Nitrosomonadaceae</taxon>
        <taxon>Nitrosospira</taxon>
    </lineage>
</organism>
<feature type="chain" id="PRO_5010166024" evidence="3">
    <location>
        <begin position="29"/>
        <end position="355"/>
    </location>
</feature>
<name>A0A1I5DFF8_9PROT</name>
<dbReference type="SUPFAM" id="SSF54427">
    <property type="entry name" value="NTF2-like"/>
    <property type="match status" value="1"/>
</dbReference>
<feature type="compositionally biased region" description="Basic and acidic residues" evidence="2">
    <location>
        <begin position="207"/>
        <end position="225"/>
    </location>
</feature>
<keyword evidence="3" id="KW-0732">Signal</keyword>
<sequence>MKTLDFRWASASIAVAALFLLSSPVALADENDQVAKLYKQGNLTKALQQADAYLALKPKDAQMRFHKGLILTEQKKTADAIRIFSSLAEEFPDLPEPYNNLAVLYASQGQYDKAKGALEAAIRTHPSYATAHENLGDIYAKMASQAYGKALQLDKDNAAAQTKLAMIKDVFTGRSKEVQVATASPPASLAPPDNPPANPPAAAPEKASGKMVEKPEEKVEKPEAKKLAVAEKPSLEQFAGPDDSDEILQTVNAWAKAWSGKDVAGYLTFYASSFRPHGVLSRTAWEKSRRERITKPKSIRVAIADPKISFTDATQAKVTFKQSYHSDALRSNTVKTLEMVKTGGKWLIQQERVGR</sequence>
<evidence type="ECO:0000313" key="6">
    <source>
        <dbReference type="Proteomes" id="UP000183107"/>
    </source>
</evidence>
<evidence type="ECO:0000256" key="2">
    <source>
        <dbReference type="SAM" id="MobiDB-lite"/>
    </source>
</evidence>
<accession>A0A1I5DFF8</accession>
<evidence type="ECO:0000256" key="1">
    <source>
        <dbReference type="PROSITE-ProRule" id="PRU00339"/>
    </source>
</evidence>
<dbReference type="OrthoDB" id="5294075at2"/>
<keyword evidence="1" id="KW-0802">TPR repeat</keyword>
<dbReference type="GO" id="GO:0006493">
    <property type="term" value="P:protein O-linked glycosylation"/>
    <property type="evidence" value="ECO:0007669"/>
    <property type="project" value="InterPro"/>
</dbReference>
<evidence type="ECO:0000313" key="5">
    <source>
        <dbReference type="EMBL" id="SFN97975.1"/>
    </source>
</evidence>
<dbReference type="PANTHER" id="PTHR44366:SF1">
    <property type="entry name" value="UDP-N-ACETYLGLUCOSAMINE--PEPTIDE N-ACETYLGLUCOSAMINYLTRANSFERASE 110 KDA SUBUNIT"/>
    <property type="match status" value="1"/>
</dbReference>
<reference evidence="6" key="1">
    <citation type="submission" date="2016-10" db="EMBL/GenBank/DDBJ databases">
        <authorList>
            <person name="Varghese N."/>
        </authorList>
    </citation>
    <scope>NUCLEOTIDE SEQUENCE [LARGE SCALE GENOMIC DNA]</scope>
    <source>
        <strain evidence="6">Nsp8</strain>
    </source>
</reference>
<dbReference type="AlphaFoldDB" id="A0A1I5DFF8"/>
<dbReference type="PROSITE" id="PS50005">
    <property type="entry name" value="TPR"/>
    <property type="match status" value="1"/>
</dbReference>
<dbReference type="InterPro" id="IPR037919">
    <property type="entry name" value="OGT"/>
</dbReference>
<dbReference type="SMART" id="SM00028">
    <property type="entry name" value="TPR"/>
    <property type="match status" value="3"/>
</dbReference>
<dbReference type="Pfam" id="PF24125">
    <property type="entry name" value="Cds6_C"/>
    <property type="match status" value="1"/>
</dbReference>
<dbReference type="RefSeq" id="WP_074797536.1">
    <property type="nucleotide sequence ID" value="NZ_FOVJ01000005.1"/>
</dbReference>
<evidence type="ECO:0000256" key="3">
    <source>
        <dbReference type="SAM" id="SignalP"/>
    </source>
</evidence>
<dbReference type="Gene3D" id="3.10.450.50">
    <property type="match status" value="1"/>
</dbReference>
<feature type="compositionally biased region" description="Pro residues" evidence="2">
    <location>
        <begin position="188"/>
        <end position="202"/>
    </location>
</feature>
<feature type="repeat" description="TPR" evidence="1">
    <location>
        <begin position="95"/>
        <end position="128"/>
    </location>
</feature>
<dbReference type="EMBL" id="FOVJ01000005">
    <property type="protein sequence ID" value="SFN97975.1"/>
    <property type="molecule type" value="Genomic_DNA"/>
</dbReference>
<dbReference type="InterPro" id="IPR056203">
    <property type="entry name" value="Cds6_C"/>
</dbReference>